<evidence type="ECO:0000313" key="1">
    <source>
        <dbReference type="EMBL" id="KAJ7525153.1"/>
    </source>
</evidence>
<sequence>MAMETAPTSQTEALAAGSDASLQSGSKKECVMKPWKQKQLRKSFINGGALEEIEIFEGKPVVYGHSCLEITPPESGYMRIVTGDDAEFLVPSKVVDCFQCVDVILHGDVMFREKLDKVIRFPDIQAKVMESILRFVFIEHLNTLKAAKYWGHEMPRLVFQFEVDPGQVMDTIYAAHFLGIKSLLSVAATMVAQHLQDLPDVSSMPSDLAWCVAEQFSAQELLDAEDRSDFLSLNLDTEILWEKHCKKCFQVDIVPPMPKSLPYPSYDCWGLGAGPPPTSWKSLFIALQLQHLADRQDGGENEKFFKSISYKGKHAFSHTIRPMFWEWVMKGRNSLSLPSYAAQYPNLLSLNLIKLPLWKAVEDGTIPCLSVGHILNELPLLQHLDISETGFTTEAAVNLSKALQSHKRLQVLHMAFNEIKTEGFAAIAQILPFVKTLKLLDVRENLIDYPVCKAAVSGLHESTLKELLLDENFRCKPRADLSLEASPSNSSMSPRSAANNNVDVDESWSKPGDVTKLQVPMFSAMPPNLHILNLQDCGITDTQIRTLVQALSEHVSIEKLDLTENNITSEGATAIFSWLQTNASLVDLCLANNNISESCSAVISRTLHNHASIEKLSLRRNYAYGEDHLLEVIHAGIVRGETMMTTKGRKFMLDLRLTNIFYLTRARVQNQISDISSLNLLI</sequence>
<protein>
    <submittedName>
        <fullName evidence="1">Uncharacterized protein</fullName>
    </submittedName>
</protein>
<proteinExistence type="predicted"/>
<dbReference type="EMBL" id="CM055108">
    <property type="protein sequence ID" value="KAJ7525153.1"/>
    <property type="molecule type" value="Genomic_DNA"/>
</dbReference>
<keyword evidence="2" id="KW-1185">Reference proteome</keyword>
<comment type="caution">
    <text evidence="1">The sequence shown here is derived from an EMBL/GenBank/DDBJ whole genome shotgun (WGS) entry which is preliminary data.</text>
</comment>
<organism evidence="1 2">
    <name type="scientific">Diphasiastrum complanatum</name>
    <name type="common">Issler's clubmoss</name>
    <name type="synonym">Lycopodium complanatum</name>
    <dbReference type="NCBI Taxonomy" id="34168"/>
    <lineage>
        <taxon>Eukaryota</taxon>
        <taxon>Viridiplantae</taxon>
        <taxon>Streptophyta</taxon>
        <taxon>Embryophyta</taxon>
        <taxon>Tracheophyta</taxon>
        <taxon>Lycopodiopsida</taxon>
        <taxon>Lycopodiales</taxon>
        <taxon>Lycopodiaceae</taxon>
        <taxon>Lycopodioideae</taxon>
        <taxon>Diphasiastrum</taxon>
    </lineage>
</organism>
<accession>A0ACC2B5U4</accession>
<reference evidence="2" key="1">
    <citation type="journal article" date="2024" name="Proc. Natl. Acad. Sci. U.S.A.">
        <title>Extraordinary preservation of gene collinearity over three hundred million years revealed in homosporous lycophytes.</title>
        <authorList>
            <person name="Li C."/>
            <person name="Wickell D."/>
            <person name="Kuo L.Y."/>
            <person name="Chen X."/>
            <person name="Nie B."/>
            <person name="Liao X."/>
            <person name="Peng D."/>
            <person name="Ji J."/>
            <person name="Jenkins J."/>
            <person name="Williams M."/>
            <person name="Shu S."/>
            <person name="Plott C."/>
            <person name="Barry K."/>
            <person name="Rajasekar S."/>
            <person name="Grimwood J."/>
            <person name="Han X."/>
            <person name="Sun S."/>
            <person name="Hou Z."/>
            <person name="He W."/>
            <person name="Dai G."/>
            <person name="Sun C."/>
            <person name="Schmutz J."/>
            <person name="Leebens-Mack J.H."/>
            <person name="Li F.W."/>
            <person name="Wang L."/>
        </authorList>
    </citation>
    <scope>NUCLEOTIDE SEQUENCE [LARGE SCALE GENOMIC DNA]</scope>
    <source>
        <strain evidence="2">cv. PW_Plant_1</strain>
    </source>
</reference>
<name>A0ACC2B5U4_DIPCM</name>
<gene>
    <name evidence="1" type="ORF">O6H91_17G039100</name>
</gene>
<dbReference type="Proteomes" id="UP001162992">
    <property type="component" value="Chromosome 17"/>
</dbReference>
<evidence type="ECO:0000313" key="2">
    <source>
        <dbReference type="Proteomes" id="UP001162992"/>
    </source>
</evidence>